<feature type="transmembrane region" description="Helical" evidence="1">
    <location>
        <begin position="62"/>
        <end position="82"/>
    </location>
</feature>
<protein>
    <submittedName>
        <fullName evidence="2">Uncharacterized protein</fullName>
    </submittedName>
</protein>
<keyword evidence="3" id="KW-1185">Reference proteome</keyword>
<feature type="transmembrane region" description="Helical" evidence="1">
    <location>
        <begin position="31"/>
        <end position="50"/>
    </location>
</feature>
<dbReference type="OrthoDB" id="117475at2157"/>
<gene>
    <name evidence="2" type="ORF">CUJ86_10115</name>
</gene>
<evidence type="ECO:0000256" key="1">
    <source>
        <dbReference type="SAM" id="Phobius"/>
    </source>
</evidence>
<accession>A0A483CSY2</accession>
<sequence length="87" mass="9720">MRTAKYMAAGVLALWGGIVAFFMLLNRTLDLQVYFVLALIALLVVAVLMDTPFVQGRHMRRIKYIIAAGVAVFGYIVVMKVMEIVAR</sequence>
<dbReference type="AlphaFoldDB" id="A0A483CSY2"/>
<keyword evidence="1" id="KW-0472">Membrane</keyword>
<proteinExistence type="predicted"/>
<dbReference type="InterPro" id="IPR058357">
    <property type="entry name" value="DUF8044"/>
</dbReference>
<reference evidence="2 3" key="1">
    <citation type="submission" date="2017-11" db="EMBL/GenBank/DDBJ databases">
        <title>Isolation and Characterization of Methanofollis Species from Methane Seep Offshore SW Taiwan.</title>
        <authorList>
            <person name="Teng N.-H."/>
            <person name="Lai M.-C."/>
            <person name="Chen S.-C."/>
        </authorList>
    </citation>
    <scope>NUCLEOTIDE SEQUENCE [LARGE SCALE GENOMIC DNA]</scope>
    <source>
        <strain evidence="2 3">FWC-SCC2</strain>
    </source>
</reference>
<dbReference type="EMBL" id="PGCL01000004">
    <property type="protein sequence ID" value="TAJ43683.1"/>
    <property type="molecule type" value="Genomic_DNA"/>
</dbReference>
<keyword evidence="1" id="KW-1133">Transmembrane helix</keyword>
<dbReference type="Proteomes" id="UP000292580">
    <property type="component" value="Unassembled WGS sequence"/>
</dbReference>
<organism evidence="2 3">
    <name type="scientific">Methanofollis fontis</name>
    <dbReference type="NCBI Taxonomy" id="2052832"/>
    <lineage>
        <taxon>Archaea</taxon>
        <taxon>Methanobacteriati</taxon>
        <taxon>Methanobacteriota</taxon>
        <taxon>Stenosarchaea group</taxon>
        <taxon>Methanomicrobia</taxon>
        <taxon>Methanomicrobiales</taxon>
        <taxon>Methanomicrobiaceae</taxon>
        <taxon>Methanofollis</taxon>
    </lineage>
</organism>
<comment type="caution">
    <text evidence="2">The sequence shown here is derived from an EMBL/GenBank/DDBJ whole genome shotgun (WGS) entry which is preliminary data.</text>
</comment>
<name>A0A483CSY2_9EURY</name>
<evidence type="ECO:0000313" key="2">
    <source>
        <dbReference type="EMBL" id="TAJ43683.1"/>
    </source>
</evidence>
<feature type="transmembrane region" description="Helical" evidence="1">
    <location>
        <begin position="7"/>
        <end position="25"/>
    </location>
</feature>
<evidence type="ECO:0000313" key="3">
    <source>
        <dbReference type="Proteomes" id="UP000292580"/>
    </source>
</evidence>
<dbReference type="RefSeq" id="WP_130647457.1">
    <property type="nucleotide sequence ID" value="NZ_PGCL01000004.1"/>
</dbReference>
<dbReference type="Pfam" id="PF26161">
    <property type="entry name" value="DUF8044"/>
    <property type="match status" value="1"/>
</dbReference>
<keyword evidence="1" id="KW-0812">Transmembrane</keyword>